<comment type="similarity">
    <text evidence="1">Belongs to the rtf2 family.</text>
</comment>
<dbReference type="GO" id="GO:0005634">
    <property type="term" value="C:nucleus"/>
    <property type="evidence" value="ECO:0007669"/>
    <property type="project" value="TreeGrafter"/>
</dbReference>
<dbReference type="EMBL" id="VDMD01000011">
    <property type="protein sequence ID" value="TRM62803.1"/>
    <property type="molecule type" value="Genomic_DNA"/>
</dbReference>
<dbReference type="Pfam" id="PF04641">
    <property type="entry name" value="Rtf2"/>
    <property type="match status" value="1"/>
</dbReference>
<feature type="region of interest" description="Disordered" evidence="2">
    <location>
        <begin position="1"/>
        <end position="26"/>
    </location>
</feature>
<keyword evidence="4" id="KW-1185">Reference proteome</keyword>
<dbReference type="InterPro" id="IPR006735">
    <property type="entry name" value="Rtf2"/>
</dbReference>
<evidence type="ECO:0000256" key="1">
    <source>
        <dbReference type="ARBA" id="ARBA00009885"/>
    </source>
</evidence>
<dbReference type="Proteomes" id="UP000320762">
    <property type="component" value="Unassembled WGS sequence"/>
</dbReference>
<dbReference type="GO" id="GO:0006274">
    <property type="term" value="P:DNA replication termination"/>
    <property type="evidence" value="ECO:0007669"/>
    <property type="project" value="TreeGrafter"/>
</dbReference>
<dbReference type="STRING" id="97359.A0A550CDD3"/>
<evidence type="ECO:0000256" key="2">
    <source>
        <dbReference type="SAM" id="MobiDB-lite"/>
    </source>
</evidence>
<evidence type="ECO:0000313" key="4">
    <source>
        <dbReference type="Proteomes" id="UP000320762"/>
    </source>
</evidence>
<organism evidence="3 4">
    <name type="scientific">Schizophyllum amplum</name>
    <dbReference type="NCBI Taxonomy" id="97359"/>
    <lineage>
        <taxon>Eukaryota</taxon>
        <taxon>Fungi</taxon>
        <taxon>Dikarya</taxon>
        <taxon>Basidiomycota</taxon>
        <taxon>Agaricomycotina</taxon>
        <taxon>Agaricomycetes</taxon>
        <taxon>Agaricomycetidae</taxon>
        <taxon>Agaricales</taxon>
        <taxon>Schizophyllaceae</taxon>
        <taxon>Schizophyllum</taxon>
    </lineage>
</organism>
<feature type="region of interest" description="Disordered" evidence="2">
    <location>
        <begin position="175"/>
        <end position="227"/>
    </location>
</feature>
<reference evidence="3 4" key="1">
    <citation type="journal article" date="2019" name="New Phytol.">
        <title>Comparative genomics reveals unique wood-decay strategies and fruiting body development in the Schizophyllaceae.</title>
        <authorList>
            <person name="Almasi E."/>
            <person name="Sahu N."/>
            <person name="Krizsan K."/>
            <person name="Balint B."/>
            <person name="Kovacs G.M."/>
            <person name="Kiss B."/>
            <person name="Cseklye J."/>
            <person name="Drula E."/>
            <person name="Henrissat B."/>
            <person name="Nagy I."/>
            <person name="Chovatia M."/>
            <person name="Adam C."/>
            <person name="LaButti K."/>
            <person name="Lipzen A."/>
            <person name="Riley R."/>
            <person name="Grigoriev I.V."/>
            <person name="Nagy L.G."/>
        </authorList>
    </citation>
    <scope>NUCLEOTIDE SEQUENCE [LARGE SCALE GENOMIC DNA]</scope>
    <source>
        <strain evidence="3 4">NL-1724</strain>
    </source>
</reference>
<gene>
    <name evidence="3" type="ORF">BD626DRAFT_496541</name>
</gene>
<feature type="compositionally biased region" description="Basic and acidic residues" evidence="2">
    <location>
        <begin position="9"/>
        <end position="25"/>
    </location>
</feature>
<feature type="compositionally biased region" description="Basic and acidic residues" evidence="2">
    <location>
        <begin position="210"/>
        <end position="226"/>
    </location>
</feature>
<feature type="compositionally biased region" description="Basic and acidic residues" evidence="2">
    <location>
        <begin position="185"/>
        <end position="197"/>
    </location>
</feature>
<dbReference type="InterPro" id="IPR027799">
    <property type="entry name" value="Rtf2_RING-finger"/>
</dbReference>
<dbReference type="PANTHER" id="PTHR12775:SF0">
    <property type="entry name" value="REPLICATION TERMINATION FACTOR 2"/>
    <property type="match status" value="1"/>
</dbReference>
<dbReference type="CDD" id="cd16653">
    <property type="entry name" value="RING-like_Rtf2"/>
    <property type="match status" value="1"/>
</dbReference>
<accession>A0A550CDD3</accession>
<dbReference type="PANTHER" id="PTHR12775">
    <property type="entry name" value="PROTEIN C20ORF43 HOMOLOG"/>
    <property type="match status" value="1"/>
</dbReference>
<comment type="caution">
    <text evidence="3">The sequence shown here is derived from an EMBL/GenBank/DDBJ whole genome shotgun (WGS) entry which is preliminary data.</text>
</comment>
<dbReference type="AlphaFoldDB" id="A0A550CDD3"/>
<name>A0A550CDD3_9AGAR</name>
<dbReference type="OrthoDB" id="247013at2759"/>
<evidence type="ECO:0000313" key="3">
    <source>
        <dbReference type="EMBL" id="TRM62803.1"/>
    </source>
</evidence>
<proteinExistence type="inferred from homology"/>
<protein>
    <submittedName>
        <fullName evidence="3">Rtf2 RING-finger-domain-containing protein</fullName>
    </submittedName>
</protein>
<sequence>MGNDGGSIPDRRDLVRNKPKAEQADKANQTRARWFFCALSKRKLQEPIVSCALGKLYNKDAILEFLLDRSTFGDGDTICGHIRSLKDVKQLKLTPNPTPPSPGADAKEHPQFICPFTMKEMNGVIPFVYLSTCGCAFSREGLKQVGSSPGSSSDSEQLDVCPQCQKKYSRARDVLTLNPTADEEEKMREAMDAREAAEPAPGKKSKKRKAADEGEKAEAKKAKAAREAPTVSAAVVSALAMEEAKRKSGQMSDAVKSLYNDPNKKNKGNWTTQYTFTRVRSEYLASCTTLIGHSVRLMHALWECRSMPFRLCTINSRCRDERRWTAMTMRQKLSGSRTAQSSSASGLNWIAPVDTQRYIPPPSPYVIPCHESLARADMCSSAALQ</sequence>